<protein>
    <submittedName>
        <fullName evidence="2">Uncharacterized protein</fullName>
    </submittedName>
</protein>
<feature type="region of interest" description="Disordered" evidence="1">
    <location>
        <begin position="98"/>
        <end position="135"/>
    </location>
</feature>
<evidence type="ECO:0000313" key="3">
    <source>
        <dbReference type="Proteomes" id="UP001066276"/>
    </source>
</evidence>
<name>A0AAV7W2R4_PLEWA</name>
<comment type="caution">
    <text evidence="2">The sequence shown here is derived from an EMBL/GenBank/DDBJ whole genome shotgun (WGS) entry which is preliminary data.</text>
</comment>
<sequence length="195" mass="20747">MAAFPLLLRLPRTRATDCLFWGAASLGRCAAGLTAFGRVADCAARRTWHHARRGAARAFRGRLLPCLVFVDASGCFGGAALGAWGFLMVPKATKTPWTTRGRLNQDPIGGKREKKQPVPCLREQTSARGRGGQQSMLGMEKAARNAASVLTMFSNAMKIKQTPPQREALDTKTCAMGADGEQVSGVSVSSAGPEV</sequence>
<dbReference type="EMBL" id="JANPWB010000002">
    <property type="protein sequence ID" value="KAJ1207175.1"/>
    <property type="molecule type" value="Genomic_DNA"/>
</dbReference>
<evidence type="ECO:0000313" key="2">
    <source>
        <dbReference type="EMBL" id="KAJ1207175.1"/>
    </source>
</evidence>
<accession>A0AAV7W2R4</accession>
<dbReference type="AlphaFoldDB" id="A0AAV7W2R4"/>
<feature type="compositionally biased region" description="Polar residues" evidence="1">
    <location>
        <begin position="184"/>
        <end position="195"/>
    </location>
</feature>
<proteinExistence type="predicted"/>
<reference evidence="2" key="1">
    <citation type="journal article" date="2022" name="bioRxiv">
        <title>Sequencing and chromosome-scale assembly of the giantPleurodeles waltlgenome.</title>
        <authorList>
            <person name="Brown T."/>
            <person name="Elewa A."/>
            <person name="Iarovenko S."/>
            <person name="Subramanian E."/>
            <person name="Araus A.J."/>
            <person name="Petzold A."/>
            <person name="Susuki M."/>
            <person name="Suzuki K.-i.T."/>
            <person name="Hayashi T."/>
            <person name="Toyoda A."/>
            <person name="Oliveira C."/>
            <person name="Osipova E."/>
            <person name="Leigh N.D."/>
            <person name="Simon A."/>
            <person name="Yun M.H."/>
        </authorList>
    </citation>
    <scope>NUCLEOTIDE SEQUENCE</scope>
    <source>
        <strain evidence="2">20211129_DDA</strain>
        <tissue evidence="2">Liver</tissue>
    </source>
</reference>
<gene>
    <name evidence="2" type="ORF">NDU88_002567</name>
</gene>
<organism evidence="2 3">
    <name type="scientific">Pleurodeles waltl</name>
    <name type="common">Iberian ribbed newt</name>
    <dbReference type="NCBI Taxonomy" id="8319"/>
    <lineage>
        <taxon>Eukaryota</taxon>
        <taxon>Metazoa</taxon>
        <taxon>Chordata</taxon>
        <taxon>Craniata</taxon>
        <taxon>Vertebrata</taxon>
        <taxon>Euteleostomi</taxon>
        <taxon>Amphibia</taxon>
        <taxon>Batrachia</taxon>
        <taxon>Caudata</taxon>
        <taxon>Salamandroidea</taxon>
        <taxon>Salamandridae</taxon>
        <taxon>Pleurodelinae</taxon>
        <taxon>Pleurodeles</taxon>
    </lineage>
</organism>
<feature type="region of interest" description="Disordered" evidence="1">
    <location>
        <begin position="175"/>
        <end position="195"/>
    </location>
</feature>
<evidence type="ECO:0000256" key="1">
    <source>
        <dbReference type="SAM" id="MobiDB-lite"/>
    </source>
</evidence>
<dbReference type="Proteomes" id="UP001066276">
    <property type="component" value="Chromosome 1_2"/>
</dbReference>
<keyword evidence="3" id="KW-1185">Reference proteome</keyword>